<dbReference type="Pfam" id="PF02636">
    <property type="entry name" value="Methyltransf_28"/>
    <property type="match status" value="1"/>
</dbReference>
<keyword evidence="1 3" id="KW-0489">Methyltransferase</keyword>
<dbReference type="PANTHER" id="PTHR12049:SF7">
    <property type="entry name" value="PROTEIN ARGININE METHYLTRANSFERASE NDUFAF7, MITOCHONDRIAL"/>
    <property type="match status" value="1"/>
</dbReference>
<dbReference type="RefSeq" id="WP_200522926.1">
    <property type="nucleotide sequence ID" value="NZ_JAEHNZ010000003.1"/>
</dbReference>
<gene>
    <name evidence="3" type="ORF">JDW22_09935</name>
</gene>
<dbReference type="EMBL" id="JAEHNZ010000003">
    <property type="protein sequence ID" value="MBK0396882.1"/>
    <property type="molecule type" value="Genomic_DNA"/>
</dbReference>
<dbReference type="SUPFAM" id="SSF53335">
    <property type="entry name" value="S-adenosyl-L-methionine-dependent methyltransferases"/>
    <property type="match status" value="1"/>
</dbReference>
<name>A0ABS1BVM2_9NEIS</name>
<dbReference type="InterPro" id="IPR029063">
    <property type="entry name" value="SAM-dependent_MTases_sf"/>
</dbReference>
<reference evidence="3 4" key="1">
    <citation type="journal article" date="2021" name="Pathogens">
        <title>Isolation and Characterization of Kingella bonacorsii sp. nov., A Novel Kingella Species Detected in a Stable Periodontitis Subject.</title>
        <authorList>
            <person name="Antezack A."/>
            <person name="Boxberger M."/>
            <person name="Rolland C."/>
            <person name="Monnet-Corti V."/>
            <person name="La Scola B."/>
        </authorList>
    </citation>
    <scope>NUCLEOTIDE SEQUENCE [LARGE SCALE GENOMIC DNA]</scope>
    <source>
        <strain evidence="3 4">Marseille-Q4569</strain>
    </source>
</reference>
<dbReference type="InterPro" id="IPR003788">
    <property type="entry name" value="NDUFAF7"/>
</dbReference>
<evidence type="ECO:0000256" key="2">
    <source>
        <dbReference type="ARBA" id="ARBA00022679"/>
    </source>
</evidence>
<evidence type="ECO:0000313" key="3">
    <source>
        <dbReference type="EMBL" id="MBK0396882.1"/>
    </source>
</evidence>
<keyword evidence="4" id="KW-1185">Reference proteome</keyword>
<organism evidence="3 4">
    <name type="scientific">Kingella bonacorsii</name>
    <dbReference type="NCBI Taxonomy" id="2796361"/>
    <lineage>
        <taxon>Bacteria</taxon>
        <taxon>Pseudomonadati</taxon>
        <taxon>Pseudomonadota</taxon>
        <taxon>Betaproteobacteria</taxon>
        <taxon>Neisseriales</taxon>
        <taxon>Neisseriaceae</taxon>
        <taxon>Kingella</taxon>
    </lineage>
</organism>
<dbReference type="Proteomes" id="UP000614058">
    <property type="component" value="Unassembled WGS sequence"/>
</dbReference>
<evidence type="ECO:0000313" key="4">
    <source>
        <dbReference type="Proteomes" id="UP000614058"/>
    </source>
</evidence>
<dbReference type="InterPro" id="IPR038375">
    <property type="entry name" value="NDUFAF7_sf"/>
</dbReference>
<keyword evidence="2" id="KW-0808">Transferase</keyword>
<dbReference type="PANTHER" id="PTHR12049">
    <property type="entry name" value="PROTEIN ARGININE METHYLTRANSFERASE NDUFAF7, MITOCHONDRIAL"/>
    <property type="match status" value="1"/>
</dbReference>
<sequence>MSSTQIPHLDSNQQQASDALAQIIAAEIAQHGAIPFSRFMELALYAPQYGYYTGGAHKIGAAGDFVTAPTLSPLFGQTLARQIAPLLPQTAGNVYEFGAGTGALAATLLNALSDCLNAYYIMELSPELAARQRAYIQQHAPNLAHKVKHLSALPCSFDGVILGNEVLDAMPIERVCRHENGDFSRVCVGYEAERFALRYQSLLDPDLFQAALNYFPDPALLPYTGDYTSELHPAQHAFIRTLAQKLTRGAMIWLDYGFDAAQYYHPERSDGTLIGHHRHHSIHDPFFRVGLTDLTVHVNFSDIAAAGCGAGLDLIGYTNQATFLYNLGILDLLAAQFPETDTPSYFQAAQAVNTLTAQHEMGELFKVMAFGRGVEVDWPGFARGDMCHKL</sequence>
<dbReference type="GO" id="GO:0008168">
    <property type="term" value="F:methyltransferase activity"/>
    <property type="evidence" value="ECO:0007669"/>
    <property type="project" value="UniProtKB-KW"/>
</dbReference>
<dbReference type="GO" id="GO:0032259">
    <property type="term" value="P:methylation"/>
    <property type="evidence" value="ECO:0007669"/>
    <property type="project" value="UniProtKB-KW"/>
</dbReference>
<evidence type="ECO:0000256" key="1">
    <source>
        <dbReference type="ARBA" id="ARBA00022603"/>
    </source>
</evidence>
<accession>A0ABS1BVM2</accession>
<protein>
    <submittedName>
        <fullName evidence="3">SAM-dependent methyltransferase</fullName>
    </submittedName>
</protein>
<proteinExistence type="predicted"/>
<dbReference type="Gene3D" id="3.40.50.12710">
    <property type="match status" value="1"/>
</dbReference>
<comment type="caution">
    <text evidence="3">The sequence shown here is derived from an EMBL/GenBank/DDBJ whole genome shotgun (WGS) entry which is preliminary data.</text>
</comment>